<proteinExistence type="predicted"/>
<name>A0AAD8XWV5_9STRA</name>
<organism evidence="2 3">
    <name type="scientific">Skeletonema marinoi</name>
    <dbReference type="NCBI Taxonomy" id="267567"/>
    <lineage>
        <taxon>Eukaryota</taxon>
        <taxon>Sar</taxon>
        <taxon>Stramenopiles</taxon>
        <taxon>Ochrophyta</taxon>
        <taxon>Bacillariophyta</taxon>
        <taxon>Coscinodiscophyceae</taxon>
        <taxon>Thalassiosirophycidae</taxon>
        <taxon>Thalassiosirales</taxon>
        <taxon>Skeletonemataceae</taxon>
        <taxon>Skeletonema</taxon>
        <taxon>Skeletonema marinoi-dohrnii complex</taxon>
    </lineage>
</organism>
<protein>
    <submittedName>
        <fullName evidence="2">Aminoglycoside phosphotransferase family protein</fullName>
        <ecNumber evidence="2">2.7.-.-</ecNumber>
    </submittedName>
</protein>
<evidence type="ECO:0000313" key="2">
    <source>
        <dbReference type="EMBL" id="KAK1734791.1"/>
    </source>
</evidence>
<dbReference type="InterPro" id="IPR011009">
    <property type="entry name" value="Kinase-like_dom_sf"/>
</dbReference>
<dbReference type="PANTHER" id="PTHR47829:SF1">
    <property type="entry name" value="HAD FAMILY PHOSPHATASE"/>
    <property type="match status" value="1"/>
</dbReference>
<dbReference type="SUPFAM" id="SSF56112">
    <property type="entry name" value="Protein kinase-like (PK-like)"/>
    <property type="match status" value="1"/>
</dbReference>
<gene>
    <name evidence="2" type="ORF">QTG54_014664</name>
</gene>
<accession>A0AAD8XWV5</accession>
<dbReference type="InterPro" id="IPR008271">
    <property type="entry name" value="Ser/Thr_kinase_AS"/>
</dbReference>
<dbReference type="PROSITE" id="PS00108">
    <property type="entry name" value="PROTEIN_KINASE_ST"/>
    <property type="match status" value="1"/>
</dbReference>
<dbReference type="Gene3D" id="3.90.1200.10">
    <property type="match status" value="1"/>
</dbReference>
<evidence type="ECO:0000259" key="1">
    <source>
        <dbReference type="Pfam" id="PF01636"/>
    </source>
</evidence>
<dbReference type="AlphaFoldDB" id="A0AAD8XWV5"/>
<comment type="caution">
    <text evidence="2">The sequence shown here is derived from an EMBL/GenBank/DDBJ whole genome shotgun (WGS) entry which is preliminary data.</text>
</comment>
<keyword evidence="2" id="KW-0808">Transferase</keyword>
<evidence type="ECO:0000313" key="3">
    <source>
        <dbReference type="Proteomes" id="UP001224775"/>
    </source>
</evidence>
<dbReference type="InterPro" id="IPR052898">
    <property type="entry name" value="ACAD10-like"/>
</dbReference>
<dbReference type="Gene3D" id="3.30.200.20">
    <property type="entry name" value="Phosphorylase Kinase, domain 1"/>
    <property type="match status" value="1"/>
</dbReference>
<dbReference type="Pfam" id="PF01636">
    <property type="entry name" value="APH"/>
    <property type="match status" value="1"/>
</dbReference>
<dbReference type="PANTHER" id="PTHR47829">
    <property type="entry name" value="HYDROLASE, PUTATIVE (AFU_ORTHOLOGUE AFUA_1G12880)-RELATED"/>
    <property type="match status" value="1"/>
</dbReference>
<dbReference type="EMBL" id="JATAAI010000037">
    <property type="protein sequence ID" value="KAK1734791.1"/>
    <property type="molecule type" value="Genomic_DNA"/>
</dbReference>
<dbReference type="Proteomes" id="UP001224775">
    <property type="component" value="Unassembled WGS sequence"/>
</dbReference>
<feature type="domain" description="Aminoglycoside phosphotransferase" evidence="1">
    <location>
        <begin position="65"/>
        <end position="326"/>
    </location>
</feature>
<reference evidence="2" key="1">
    <citation type="submission" date="2023-06" db="EMBL/GenBank/DDBJ databases">
        <title>Survivors Of The Sea: Transcriptome response of Skeletonema marinoi to long-term dormancy.</title>
        <authorList>
            <person name="Pinder M.I.M."/>
            <person name="Kourtchenko O."/>
            <person name="Robertson E.K."/>
            <person name="Larsson T."/>
            <person name="Maumus F."/>
            <person name="Osuna-Cruz C.M."/>
            <person name="Vancaester E."/>
            <person name="Stenow R."/>
            <person name="Vandepoele K."/>
            <person name="Ploug H."/>
            <person name="Bruchert V."/>
            <person name="Godhe A."/>
            <person name="Topel M."/>
        </authorList>
    </citation>
    <scope>NUCLEOTIDE SEQUENCE</scope>
    <source>
        <strain evidence="2">R05AC</strain>
    </source>
</reference>
<dbReference type="InterPro" id="IPR002575">
    <property type="entry name" value="Aminoglycoside_PTrfase"/>
</dbReference>
<dbReference type="EC" id="2.7.-.-" evidence="2"/>
<keyword evidence="3" id="KW-1185">Reference proteome</keyword>
<dbReference type="CDD" id="cd05154">
    <property type="entry name" value="ACAD10_11_N-like"/>
    <property type="match status" value="1"/>
</dbReference>
<dbReference type="InterPro" id="IPR041726">
    <property type="entry name" value="ACAD10_11_N"/>
</dbReference>
<sequence>MTSDDASSRYGEDTVRTTPVRNPINIESLSSWIVNHSSPVLQSLIFCGEGRSTQDEHWLQERMHVKQFGFGQSNPTYLLIITNLPHGNDALKVVLRRKPNKIAHPSSHALHREFRVLESLLRYNKQLKQQQQQQQAFDKSVPIPTPYAYCKDETILGAEFYLMEFVQGRIFVDPRMTSIESKEERTEAFKDALRVMANIHNVPWWLIGLEKHGGRASGKDKTNPTYIERQLQRLLQITSKQSDLMKGSDKHDVKKVEKSIRQIAQVLSQHASQCPNPFGLLHGDFKIDNLIFHPTEPRVIAVLDWELSTMGDGYCDLANFCMMYFMPSIEKGWGVAGLGDMKLEGTGIFTRPEVVSSYCQYHDNSRQGNEHLTTRTNASRAADYNEAMAWAGFYLSFLFFKNCVIVQGVAQRASIGVASSTAASKVASLLPEMVRLTKHILKEFPPPKTQLKSNL</sequence>
<dbReference type="GO" id="GO:0004672">
    <property type="term" value="F:protein kinase activity"/>
    <property type="evidence" value="ECO:0007669"/>
    <property type="project" value="InterPro"/>
</dbReference>